<dbReference type="Gene3D" id="1.10.10.10">
    <property type="entry name" value="Winged helix-like DNA-binding domain superfamily/Winged helix DNA-binding domain"/>
    <property type="match status" value="1"/>
</dbReference>
<reference evidence="2 3" key="1">
    <citation type="journal article" date="2015" name="Genome Announc.">
        <title>Expanding the biotechnology potential of lactobacilli through comparative genomics of 213 strains and associated genera.</title>
        <authorList>
            <person name="Sun Z."/>
            <person name="Harris H.M."/>
            <person name="McCann A."/>
            <person name="Guo C."/>
            <person name="Argimon S."/>
            <person name="Zhang W."/>
            <person name="Yang X."/>
            <person name="Jeffery I.B."/>
            <person name="Cooney J.C."/>
            <person name="Kagawa T.F."/>
            <person name="Liu W."/>
            <person name="Song Y."/>
            <person name="Salvetti E."/>
            <person name="Wrobel A."/>
            <person name="Rasinkangas P."/>
            <person name="Parkhill J."/>
            <person name="Rea M.C."/>
            <person name="O'Sullivan O."/>
            <person name="Ritari J."/>
            <person name="Douillard F.P."/>
            <person name="Paul Ross R."/>
            <person name="Yang R."/>
            <person name="Briner A.E."/>
            <person name="Felis G.E."/>
            <person name="de Vos W.M."/>
            <person name="Barrangou R."/>
            <person name="Klaenhammer T.R."/>
            <person name="Caufield P.W."/>
            <person name="Cui Y."/>
            <person name="Zhang H."/>
            <person name="O'Toole P.W."/>
        </authorList>
    </citation>
    <scope>NUCLEOTIDE SEQUENCE [LARGE SCALE GENOMIC DNA]</scope>
    <source>
        <strain evidence="2 3">DSM 24716</strain>
    </source>
</reference>
<name>A0A0R2LBW1_9LACO</name>
<sequence>MDEPNLTNNLMINIANIIWSFDATNKKVLILLVKNSLGVDADKWGLPTTLLRTNENAEEASLRLIREKIGIKLPDFYTEQLATFSNVNRIIDHREIALTYMTYLPHPSKLTAGYGAKDAEWFKVDYLPDQYLLSHHDLAFKTLSTKISEKEFYKNIQEYHDTNQLAADHSLILRLAFQRITNRLDYLPTILLILGTSFTLKTAREVYATFWKESAKSIDNSNFRKTHAHLFTEVGLEHGKSGRPARLYKLA</sequence>
<dbReference type="STRING" id="993692.IV57_GL000372"/>
<feature type="domain" description="Nudix hydrolase" evidence="1">
    <location>
        <begin position="11"/>
        <end position="146"/>
    </location>
</feature>
<accession>A0A0R2LBW1</accession>
<organism evidence="2 3">
    <name type="scientific">Companilactobacillus kimchiensis</name>
    <dbReference type="NCBI Taxonomy" id="993692"/>
    <lineage>
        <taxon>Bacteria</taxon>
        <taxon>Bacillati</taxon>
        <taxon>Bacillota</taxon>
        <taxon>Bacilli</taxon>
        <taxon>Lactobacillales</taxon>
        <taxon>Lactobacillaceae</taxon>
        <taxon>Companilactobacillus</taxon>
    </lineage>
</organism>
<dbReference type="Pfam" id="PF21906">
    <property type="entry name" value="WHD_NrtR"/>
    <property type="match status" value="1"/>
</dbReference>
<keyword evidence="3" id="KW-1185">Reference proteome</keyword>
<protein>
    <recommendedName>
        <fullName evidence="1">Nudix hydrolase domain-containing protein</fullName>
    </recommendedName>
</protein>
<dbReference type="SUPFAM" id="SSF55811">
    <property type="entry name" value="Nudix"/>
    <property type="match status" value="1"/>
</dbReference>
<dbReference type="PROSITE" id="PS51462">
    <property type="entry name" value="NUDIX"/>
    <property type="match status" value="1"/>
</dbReference>
<dbReference type="AlphaFoldDB" id="A0A0R2LBW1"/>
<dbReference type="SUPFAM" id="SSF46785">
    <property type="entry name" value="Winged helix' DNA-binding domain"/>
    <property type="match status" value="1"/>
</dbReference>
<dbReference type="OrthoDB" id="9786141at2"/>
<dbReference type="CDD" id="cd18873">
    <property type="entry name" value="NUDIX_NadM_like"/>
    <property type="match status" value="1"/>
</dbReference>
<gene>
    <name evidence="2" type="ORF">IV57_GL000372</name>
</gene>
<dbReference type="Pfam" id="PF00293">
    <property type="entry name" value="NUDIX"/>
    <property type="match status" value="1"/>
</dbReference>
<dbReference type="RefSeq" id="WP_057880722.1">
    <property type="nucleotide sequence ID" value="NZ_JQCF01000010.1"/>
</dbReference>
<dbReference type="InterPro" id="IPR000086">
    <property type="entry name" value="NUDIX_hydrolase_dom"/>
</dbReference>
<dbReference type="InterPro" id="IPR054105">
    <property type="entry name" value="WHD_NrtR"/>
</dbReference>
<dbReference type="InterPro" id="IPR036388">
    <property type="entry name" value="WH-like_DNA-bd_sf"/>
</dbReference>
<dbReference type="InterPro" id="IPR036390">
    <property type="entry name" value="WH_DNA-bd_sf"/>
</dbReference>
<evidence type="ECO:0000259" key="1">
    <source>
        <dbReference type="PROSITE" id="PS51462"/>
    </source>
</evidence>
<evidence type="ECO:0000313" key="3">
    <source>
        <dbReference type="Proteomes" id="UP000051006"/>
    </source>
</evidence>
<evidence type="ECO:0000313" key="2">
    <source>
        <dbReference type="EMBL" id="KRN99315.1"/>
    </source>
</evidence>
<comment type="caution">
    <text evidence="2">The sequence shown here is derived from an EMBL/GenBank/DDBJ whole genome shotgun (WGS) entry which is preliminary data.</text>
</comment>
<proteinExistence type="predicted"/>
<dbReference type="Proteomes" id="UP000051006">
    <property type="component" value="Unassembled WGS sequence"/>
</dbReference>
<dbReference type="Gene3D" id="3.90.79.10">
    <property type="entry name" value="Nucleoside Triphosphate Pyrophosphohydrolase"/>
    <property type="match status" value="1"/>
</dbReference>
<dbReference type="EMBL" id="JQCF01000010">
    <property type="protein sequence ID" value="KRN99315.1"/>
    <property type="molecule type" value="Genomic_DNA"/>
</dbReference>
<dbReference type="InterPro" id="IPR015797">
    <property type="entry name" value="NUDIX_hydrolase-like_dom_sf"/>
</dbReference>
<dbReference type="PATRIC" id="fig|993692.3.peg.377"/>